<dbReference type="AlphaFoldDB" id="A0A8J6M9L4"/>
<organism evidence="2 3">
    <name type="scientific">Lawsonibacter hominis</name>
    <dbReference type="NCBI Taxonomy" id="2763053"/>
    <lineage>
        <taxon>Bacteria</taxon>
        <taxon>Bacillati</taxon>
        <taxon>Bacillota</taxon>
        <taxon>Clostridia</taxon>
        <taxon>Eubacteriales</taxon>
        <taxon>Oscillospiraceae</taxon>
        <taxon>Lawsonibacter</taxon>
    </lineage>
</organism>
<evidence type="ECO:0000259" key="1">
    <source>
        <dbReference type="PROSITE" id="PS51782"/>
    </source>
</evidence>
<comment type="caution">
    <text evidence="2">The sequence shown here is derived from an EMBL/GenBank/DDBJ whole genome shotgun (WGS) entry which is preliminary data.</text>
</comment>
<dbReference type="EMBL" id="JACOPP010000002">
    <property type="protein sequence ID" value="MBC5732619.1"/>
    <property type="molecule type" value="Genomic_DNA"/>
</dbReference>
<dbReference type="PROSITE" id="PS51782">
    <property type="entry name" value="LYSM"/>
    <property type="match status" value="1"/>
</dbReference>
<dbReference type="CDD" id="cd00118">
    <property type="entry name" value="LysM"/>
    <property type="match status" value="1"/>
</dbReference>
<evidence type="ECO:0000313" key="3">
    <source>
        <dbReference type="Proteomes" id="UP000661435"/>
    </source>
</evidence>
<protein>
    <submittedName>
        <fullName evidence="2">DUF3794 domain-containing protein</fullName>
    </submittedName>
</protein>
<dbReference type="SUPFAM" id="SSF54106">
    <property type="entry name" value="LysM domain"/>
    <property type="match status" value="1"/>
</dbReference>
<dbReference type="InterPro" id="IPR024300">
    <property type="entry name" value="SipL_SPOCS_dom"/>
</dbReference>
<dbReference type="Pfam" id="PF12673">
    <property type="entry name" value="SipL"/>
    <property type="match status" value="2"/>
</dbReference>
<dbReference type="InterPro" id="IPR018392">
    <property type="entry name" value="LysM"/>
</dbReference>
<name>A0A8J6M9L4_9FIRM</name>
<reference evidence="2" key="1">
    <citation type="submission" date="2020-08" db="EMBL/GenBank/DDBJ databases">
        <title>Genome public.</title>
        <authorList>
            <person name="Liu C."/>
            <person name="Sun Q."/>
        </authorList>
    </citation>
    <scope>NUCLEOTIDE SEQUENCE</scope>
    <source>
        <strain evidence="2">NSJ-51</strain>
    </source>
</reference>
<dbReference type="RefSeq" id="WP_186906509.1">
    <property type="nucleotide sequence ID" value="NZ_JACOPP010000002.1"/>
</dbReference>
<accession>A0A8J6M9L4</accession>
<dbReference type="InterPro" id="IPR036779">
    <property type="entry name" value="LysM_dom_sf"/>
</dbReference>
<feature type="domain" description="LysM" evidence="1">
    <location>
        <begin position="461"/>
        <end position="504"/>
    </location>
</feature>
<dbReference type="Gene3D" id="3.10.350.10">
    <property type="entry name" value="LysM domain"/>
    <property type="match status" value="1"/>
</dbReference>
<dbReference type="Pfam" id="PF01476">
    <property type="entry name" value="LysM"/>
    <property type="match status" value="1"/>
</dbReference>
<evidence type="ECO:0000313" key="2">
    <source>
        <dbReference type="EMBL" id="MBC5732619.1"/>
    </source>
</evidence>
<proteinExistence type="predicted"/>
<gene>
    <name evidence="2" type="ORF">H8S57_02610</name>
</gene>
<dbReference type="Proteomes" id="UP000661435">
    <property type="component" value="Unassembled WGS sequence"/>
</dbReference>
<sequence length="508" mass="55306">MELELDRTQLSGYEAVLDTTVFHEETLEMIVPDACPDILRICDTEGKVFLKSKEAQEGRVEVSGTVRAAILYLPDGEEGMRRVEATLSFTSTADSAAVGPQCSVVAVPWVEMAETRSLNPRKVLVRVNLAVHVQAYAAMTENICAGVLAPEETGVEQLAERCDTCVVACVQEKPFTFADDVAIPGSKPEAEELLKHRVALRCSEAKVIGSKLIFKGEAQLQVLYRTVEGALCSVEYELPFSQIMEVSGAGEESTCQVQVLLTGAECSLESGDRRSICVALGLLAQAVVREERSLEVLTDVYSTAYDLHPEVRVYSMPRLLDCGVKEQTVREILETGMLAKEVFDAYVCVGAVSQNREGARLTLSSQINVTVLYLTEEGSRVSVTRPIQASCTLDLPEGAVCSARCSCPSPVFATPTTGGIEVRFPVDFQYVALEIRRTAGVAAIRMDETARRDTSGQPSIVLRMVGPGERLWDLAKAYGTTQQDIMQANALAEENAPNGQLLLIPRKR</sequence>
<keyword evidence="3" id="KW-1185">Reference proteome</keyword>